<evidence type="ECO:0000256" key="2">
    <source>
        <dbReference type="ARBA" id="ARBA00005046"/>
    </source>
</evidence>
<dbReference type="EMBL" id="LPVJ01000019">
    <property type="protein sequence ID" value="KUO96321.1"/>
    <property type="molecule type" value="Genomic_DNA"/>
</dbReference>
<dbReference type="Proteomes" id="UP000053557">
    <property type="component" value="Unassembled WGS sequence"/>
</dbReference>
<accession>A0A117SY29</accession>
<dbReference type="AlphaFoldDB" id="A0A117SY29"/>
<dbReference type="OrthoDB" id="9784492at2"/>
<dbReference type="UniPathway" id="UPA00344"/>
<comment type="caution">
    <text evidence="5">The sequence shown here is derived from an EMBL/GenBank/DDBJ whole genome shotgun (WGS) entry which is preliminary data.</text>
</comment>
<dbReference type="InterPro" id="IPR001453">
    <property type="entry name" value="MoaB/Mog_dom"/>
</dbReference>
<dbReference type="SUPFAM" id="SSF53218">
    <property type="entry name" value="Molybdenum cofactor biosynthesis proteins"/>
    <property type="match status" value="1"/>
</dbReference>
<feature type="domain" description="MoaB/Mog" evidence="4">
    <location>
        <begin position="8"/>
        <end position="150"/>
    </location>
</feature>
<dbReference type="Pfam" id="PF00994">
    <property type="entry name" value="MoCF_biosynth"/>
    <property type="match status" value="1"/>
</dbReference>
<name>A0A117SY29_9BACL</name>
<keyword evidence="6" id="KW-1185">Reference proteome</keyword>
<gene>
    <name evidence="5" type="ORF">ATW55_03690</name>
</gene>
<dbReference type="InterPro" id="IPR036425">
    <property type="entry name" value="MoaB/Mog-like_dom_sf"/>
</dbReference>
<dbReference type="SMART" id="SM00852">
    <property type="entry name" value="MoCF_biosynth"/>
    <property type="match status" value="1"/>
</dbReference>
<proteinExistence type="predicted"/>
<sequence length="166" mass="17827">MESENTAFVITVSDGVSSGTREDQGGQLVAEYLLALSFIVHRTVVPDDRLQIERALRAAVEKQCALVVTTGGTGLGPRDVTPEATRSVMEREVPGLAEQMRRIGLEQTPFAILSRGVCGVSARTLILNVPGNPKGAVDSLKAVAPVLKHALAVLRRSRYDHALEKD</sequence>
<evidence type="ECO:0000256" key="1">
    <source>
        <dbReference type="ARBA" id="ARBA00003487"/>
    </source>
</evidence>
<comment type="pathway">
    <text evidence="2">Cofactor biosynthesis; molybdopterin biosynthesis.</text>
</comment>
<dbReference type="Gene3D" id="3.40.980.10">
    <property type="entry name" value="MoaB/Mog-like domain"/>
    <property type="match status" value="1"/>
</dbReference>
<dbReference type="CDD" id="cd00886">
    <property type="entry name" value="MogA_MoaB"/>
    <property type="match status" value="1"/>
</dbReference>
<reference evidence="5 6" key="1">
    <citation type="submission" date="2015-12" db="EMBL/GenBank/DDBJ databases">
        <title>Draft genome sequence of Acidibacillus ferrooxidans ITV001, isolated from a chalcopyrite acid mine drainage site in Brazil.</title>
        <authorList>
            <person name="Dall'Agnol H."/>
            <person name="Nancucheo I."/>
            <person name="Johnson B."/>
            <person name="Oliveira R."/>
            <person name="Leite L."/>
            <person name="Pylro V."/>
            <person name="Nunes G.L."/>
            <person name="Tzotzos G."/>
            <person name="Fernandes G.R."/>
            <person name="Dutra J."/>
            <person name="Orellana S.C."/>
            <person name="Oliveira G."/>
        </authorList>
    </citation>
    <scope>NUCLEOTIDE SEQUENCE [LARGE SCALE GENOMIC DNA]</scope>
    <source>
        <strain evidence="6">ITV01</strain>
    </source>
</reference>
<comment type="function">
    <text evidence="1">May be involved in the biosynthesis of molybdopterin.</text>
</comment>
<dbReference type="NCBIfam" id="TIGR00177">
    <property type="entry name" value="molyb_syn"/>
    <property type="match status" value="1"/>
</dbReference>
<organism evidence="5 6">
    <name type="scientific">Ferroacidibacillus organovorans</name>
    <dbReference type="NCBI Taxonomy" id="1765683"/>
    <lineage>
        <taxon>Bacteria</taxon>
        <taxon>Bacillati</taxon>
        <taxon>Bacillota</taxon>
        <taxon>Bacilli</taxon>
        <taxon>Bacillales</taxon>
        <taxon>Alicyclobacillaceae</taxon>
        <taxon>Ferroacidibacillus</taxon>
    </lineage>
</organism>
<dbReference type="PANTHER" id="PTHR43764">
    <property type="entry name" value="MOLYBDENUM COFACTOR BIOSYNTHESIS"/>
    <property type="match status" value="1"/>
</dbReference>
<dbReference type="PANTHER" id="PTHR43764:SF1">
    <property type="entry name" value="MOLYBDOPTERIN MOLYBDOTRANSFERASE"/>
    <property type="match status" value="1"/>
</dbReference>
<evidence type="ECO:0000259" key="4">
    <source>
        <dbReference type="SMART" id="SM00852"/>
    </source>
</evidence>
<evidence type="ECO:0000313" key="6">
    <source>
        <dbReference type="Proteomes" id="UP000053557"/>
    </source>
</evidence>
<dbReference type="InterPro" id="IPR051920">
    <property type="entry name" value="MPT_Adenylyltrnsfr/MoaC-Rel"/>
</dbReference>
<dbReference type="GO" id="GO:0006777">
    <property type="term" value="P:Mo-molybdopterin cofactor biosynthetic process"/>
    <property type="evidence" value="ECO:0007669"/>
    <property type="project" value="UniProtKB-KW"/>
</dbReference>
<protein>
    <recommendedName>
        <fullName evidence="4">MoaB/Mog domain-containing protein</fullName>
    </recommendedName>
</protein>
<dbReference type="InterPro" id="IPR008284">
    <property type="entry name" value="MoCF_biosynth_CS"/>
</dbReference>
<evidence type="ECO:0000256" key="3">
    <source>
        <dbReference type="ARBA" id="ARBA00023150"/>
    </source>
</evidence>
<dbReference type="PROSITE" id="PS01078">
    <property type="entry name" value="MOCF_BIOSYNTHESIS_1"/>
    <property type="match status" value="1"/>
</dbReference>
<keyword evidence="3" id="KW-0501">Molybdenum cofactor biosynthesis</keyword>
<evidence type="ECO:0000313" key="5">
    <source>
        <dbReference type="EMBL" id="KUO96321.1"/>
    </source>
</evidence>
<dbReference type="RefSeq" id="WP_067714308.1">
    <property type="nucleotide sequence ID" value="NZ_LPVJ01000019.1"/>
</dbReference>